<keyword evidence="2" id="KW-0732">Signal</keyword>
<dbReference type="Gene3D" id="1.20.1260.10">
    <property type="match status" value="1"/>
</dbReference>
<dbReference type="PANTHER" id="PTHR38593">
    <property type="entry name" value="BLR2558 PROTEIN"/>
    <property type="match status" value="1"/>
</dbReference>
<accession>A0ABV6FJK3</accession>
<dbReference type="EMBL" id="JBHLWP010000016">
    <property type="protein sequence ID" value="MFC0253720.1"/>
    <property type="molecule type" value="Genomic_DNA"/>
</dbReference>
<protein>
    <submittedName>
        <fullName evidence="4">DUF4142 domain-containing protein</fullName>
    </submittedName>
</protein>
<dbReference type="InterPro" id="IPR012347">
    <property type="entry name" value="Ferritin-like"/>
</dbReference>
<evidence type="ECO:0000259" key="3">
    <source>
        <dbReference type="Pfam" id="PF13628"/>
    </source>
</evidence>
<comment type="caution">
    <text evidence="4">The sequence shown here is derived from an EMBL/GenBank/DDBJ whole genome shotgun (WGS) entry which is preliminary data.</text>
</comment>
<gene>
    <name evidence="4" type="ORF">ACFFJK_17625</name>
</gene>
<dbReference type="Proteomes" id="UP001589773">
    <property type="component" value="Unassembled WGS sequence"/>
</dbReference>
<name>A0ABV6FJK3_9BURK</name>
<organism evidence="4 5">
    <name type="scientific">Massilia consociata</name>
    <dbReference type="NCBI Taxonomy" id="760117"/>
    <lineage>
        <taxon>Bacteria</taxon>
        <taxon>Pseudomonadati</taxon>
        <taxon>Pseudomonadota</taxon>
        <taxon>Betaproteobacteria</taxon>
        <taxon>Burkholderiales</taxon>
        <taxon>Oxalobacteraceae</taxon>
        <taxon>Telluria group</taxon>
        <taxon>Massilia</taxon>
    </lineage>
</organism>
<feature type="compositionally biased region" description="Polar residues" evidence="1">
    <location>
        <begin position="203"/>
        <end position="220"/>
    </location>
</feature>
<dbReference type="Pfam" id="PF13628">
    <property type="entry name" value="DUF4142"/>
    <property type="match status" value="1"/>
</dbReference>
<feature type="chain" id="PRO_5047380629" evidence="2">
    <location>
        <begin position="28"/>
        <end position="229"/>
    </location>
</feature>
<feature type="domain" description="DUF4142" evidence="3">
    <location>
        <begin position="61"/>
        <end position="197"/>
    </location>
</feature>
<dbReference type="RefSeq" id="WP_379680870.1">
    <property type="nucleotide sequence ID" value="NZ_JBHLWP010000016.1"/>
</dbReference>
<feature type="compositionally biased region" description="Low complexity" evidence="1">
    <location>
        <begin position="30"/>
        <end position="55"/>
    </location>
</feature>
<reference evidence="4 5" key="1">
    <citation type="submission" date="2024-09" db="EMBL/GenBank/DDBJ databases">
        <authorList>
            <person name="Sun Q."/>
            <person name="Mori K."/>
        </authorList>
    </citation>
    <scope>NUCLEOTIDE SEQUENCE [LARGE SCALE GENOMIC DNA]</scope>
    <source>
        <strain evidence="4 5">CCM 7792</strain>
    </source>
</reference>
<evidence type="ECO:0000256" key="1">
    <source>
        <dbReference type="SAM" id="MobiDB-lite"/>
    </source>
</evidence>
<keyword evidence="5" id="KW-1185">Reference proteome</keyword>
<sequence length="229" mass="24465">MQKPQRIQRALALSLAGLMFAASAVHAQTGGQSGQGAAQPAAQGAATATPAAKPAAKLDRADRNALTDMAMSNMAEIATAKLALSKSQHAGIRAFAQRMVDEHTPVLAEVQALAQAKGVELPTELSATHKAKSKMLEALNGDVFDRSYLRHSGRYDHRITHEKLKDNMEKLKDPDIKALAMKMRPIVEQHLLQADELIAKTARSATSTSGTPGNDTTTITGKEPIPMKK</sequence>
<dbReference type="InterPro" id="IPR025419">
    <property type="entry name" value="DUF4142"/>
</dbReference>
<dbReference type="PANTHER" id="PTHR38593:SF1">
    <property type="entry name" value="BLR2558 PROTEIN"/>
    <property type="match status" value="1"/>
</dbReference>
<evidence type="ECO:0000313" key="5">
    <source>
        <dbReference type="Proteomes" id="UP001589773"/>
    </source>
</evidence>
<proteinExistence type="predicted"/>
<feature type="signal peptide" evidence="2">
    <location>
        <begin position="1"/>
        <end position="27"/>
    </location>
</feature>
<feature type="region of interest" description="Disordered" evidence="1">
    <location>
        <begin position="30"/>
        <end position="58"/>
    </location>
</feature>
<evidence type="ECO:0000256" key="2">
    <source>
        <dbReference type="SAM" id="SignalP"/>
    </source>
</evidence>
<feature type="region of interest" description="Disordered" evidence="1">
    <location>
        <begin position="203"/>
        <end position="229"/>
    </location>
</feature>
<evidence type="ECO:0000313" key="4">
    <source>
        <dbReference type="EMBL" id="MFC0253720.1"/>
    </source>
</evidence>